<dbReference type="STRING" id="75743.A0A401PQY3"/>
<dbReference type="EMBL" id="BFAA01013778">
    <property type="protein sequence ID" value="GCB75539.1"/>
    <property type="molecule type" value="Genomic_DNA"/>
</dbReference>
<comment type="caution">
    <text evidence="7">The sequence shown here is derived from an EMBL/GenBank/DDBJ whole genome shotgun (WGS) entry which is preliminary data.</text>
</comment>
<keyword evidence="4 6" id="KW-0472">Membrane</keyword>
<keyword evidence="2" id="KW-0479">Metal-binding</keyword>
<dbReference type="GO" id="GO:0016787">
    <property type="term" value="F:hydrolase activity"/>
    <property type="evidence" value="ECO:0007669"/>
    <property type="project" value="UniProtKB-KW"/>
</dbReference>
<dbReference type="PANTHER" id="PTHR13315">
    <property type="entry name" value="METALLO PHOSPHOESTERASE RELATED"/>
    <property type="match status" value="1"/>
</dbReference>
<dbReference type="InterPro" id="IPR033308">
    <property type="entry name" value="PGAP5/Cdc1/Ted1"/>
</dbReference>
<dbReference type="PANTHER" id="PTHR13315:SF0">
    <property type="entry name" value="METALLOPHOSPHOESTERASE 1"/>
    <property type="match status" value="1"/>
</dbReference>
<evidence type="ECO:0000256" key="2">
    <source>
        <dbReference type="ARBA" id="ARBA00022723"/>
    </source>
</evidence>
<evidence type="ECO:0000313" key="8">
    <source>
        <dbReference type="Proteomes" id="UP000288216"/>
    </source>
</evidence>
<reference evidence="7 8" key="1">
    <citation type="journal article" date="2018" name="Nat. Ecol. Evol.">
        <title>Shark genomes provide insights into elasmobranch evolution and the origin of vertebrates.</title>
        <authorList>
            <person name="Hara Y"/>
            <person name="Yamaguchi K"/>
            <person name="Onimaru K"/>
            <person name="Kadota M"/>
            <person name="Koyanagi M"/>
            <person name="Keeley SD"/>
            <person name="Tatsumi K"/>
            <person name="Tanaka K"/>
            <person name="Motone F"/>
            <person name="Kageyama Y"/>
            <person name="Nozu R"/>
            <person name="Adachi N"/>
            <person name="Nishimura O"/>
            <person name="Nakagawa R"/>
            <person name="Tanegashima C"/>
            <person name="Kiyatake I"/>
            <person name="Matsumoto R"/>
            <person name="Murakumo K"/>
            <person name="Nishida K"/>
            <person name="Terakita A"/>
            <person name="Kuratani S"/>
            <person name="Sato K"/>
            <person name="Hyodo S Kuraku.S."/>
        </authorList>
    </citation>
    <scope>NUCLEOTIDE SEQUENCE [LARGE SCALE GENOMIC DNA]</scope>
</reference>
<evidence type="ECO:0000256" key="3">
    <source>
        <dbReference type="ARBA" id="ARBA00022801"/>
    </source>
</evidence>
<name>A0A401PQY3_SCYTO</name>
<evidence type="ECO:0000256" key="6">
    <source>
        <dbReference type="SAM" id="Phobius"/>
    </source>
</evidence>
<keyword evidence="3" id="KW-0378">Hydrolase</keyword>
<feature type="non-terminal residue" evidence="7">
    <location>
        <position position="1"/>
    </location>
</feature>
<proteinExistence type="predicted"/>
<keyword evidence="6" id="KW-0812">Transmembrane</keyword>
<keyword evidence="6" id="KW-1133">Transmembrane helix</keyword>
<comment type="cofactor">
    <cofactor evidence="1">
        <name>Mn(2+)</name>
        <dbReference type="ChEBI" id="CHEBI:29035"/>
    </cofactor>
</comment>
<dbReference type="Proteomes" id="UP000288216">
    <property type="component" value="Unassembled WGS sequence"/>
</dbReference>
<evidence type="ECO:0000313" key="7">
    <source>
        <dbReference type="EMBL" id="GCB75539.1"/>
    </source>
</evidence>
<accession>A0A401PQY3</accession>
<dbReference type="OMA" id="SENCKGK"/>
<dbReference type="GO" id="GO:0016020">
    <property type="term" value="C:membrane"/>
    <property type="evidence" value="ECO:0007669"/>
    <property type="project" value="GOC"/>
</dbReference>
<evidence type="ECO:0000256" key="5">
    <source>
        <dbReference type="ARBA" id="ARBA00023211"/>
    </source>
</evidence>
<dbReference type="OrthoDB" id="9984693at2759"/>
<evidence type="ECO:0008006" key="9">
    <source>
        <dbReference type="Google" id="ProtNLM"/>
    </source>
</evidence>
<keyword evidence="5" id="KW-0464">Manganese</keyword>
<dbReference type="GO" id="GO:0006506">
    <property type="term" value="P:GPI anchor biosynthetic process"/>
    <property type="evidence" value="ECO:0007669"/>
    <property type="project" value="InterPro"/>
</dbReference>
<dbReference type="GO" id="GO:0046872">
    <property type="term" value="F:metal ion binding"/>
    <property type="evidence" value="ECO:0007669"/>
    <property type="project" value="UniProtKB-KW"/>
</dbReference>
<feature type="transmembrane region" description="Helical" evidence="6">
    <location>
        <begin position="110"/>
        <end position="131"/>
    </location>
</feature>
<dbReference type="InterPro" id="IPR029052">
    <property type="entry name" value="Metallo-depent_PP-like"/>
</dbReference>
<dbReference type="SUPFAM" id="SSF56300">
    <property type="entry name" value="Metallo-dependent phosphatases"/>
    <property type="match status" value="1"/>
</dbReference>
<evidence type="ECO:0000256" key="4">
    <source>
        <dbReference type="ARBA" id="ARBA00023136"/>
    </source>
</evidence>
<dbReference type="AlphaFoldDB" id="A0A401PQY3"/>
<organism evidence="7 8">
    <name type="scientific">Scyliorhinus torazame</name>
    <name type="common">Cloudy catshark</name>
    <name type="synonym">Catulus torazame</name>
    <dbReference type="NCBI Taxonomy" id="75743"/>
    <lineage>
        <taxon>Eukaryota</taxon>
        <taxon>Metazoa</taxon>
        <taxon>Chordata</taxon>
        <taxon>Craniata</taxon>
        <taxon>Vertebrata</taxon>
        <taxon>Chondrichthyes</taxon>
        <taxon>Elasmobranchii</taxon>
        <taxon>Galeomorphii</taxon>
        <taxon>Galeoidea</taxon>
        <taxon>Carcharhiniformes</taxon>
        <taxon>Scyliorhinidae</taxon>
        <taxon>Scyliorhinus</taxon>
    </lineage>
</organism>
<keyword evidence="8" id="KW-1185">Reference proteome</keyword>
<protein>
    <recommendedName>
        <fullName evidence="9">Metallophosphoesterase 1</fullName>
    </recommendedName>
</protein>
<sequence>HYPLYRVSDAECTGEDSASAEEKKLLFREKYDTLSLEASKKLLWWFHPRLVLSGHTHSACMVLHAEHLPEISIPSFNWRNRNNPSFLLASITATDFTLSKCFLPRESTIWAIYLTAAVVMANLILFHFNFWQWMMHYLINKHKSI</sequence>
<gene>
    <name evidence="7" type="ORF">scyTo_0019024</name>
</gene>
<evidence type="ECO:0000256" key="1">
    <source>
        <dbReference type="ARBA" id="ARBA00001936"/>
    </source>
</evidence>